<comment type="caution">
    <text evidence="2">The sequence shown here is derived from an EMBL/GenBank/DDBJ whole genome shotgun (WGS) entry which is preliminary data.</text>
</comment>
<dbReference type="STRING" id="326474.AWB65_05628"/>
<organism evidence="2 3">
    <name type="scientific">Caballeronia humi</name>
    <dbReference type="NCBI Taxonomy" id="326474"/>
    <lineage>
        <taxon>Bacteria</taxon>
        <taxon>Pseudomonadati</taxon>
        <taxon>Pseudomonadota</taxon>
        <taxon>Betaproteobacteria</taxon>
        <taxon>Burkholderiales</taxon>
        <taxon>Burkholderiaceae</taxon>
        <taxon>Caballeronia</taxon>
    </lineage>
</organism>
<dbReference type="Proteomes" id="UP000054977">
    <property type="component" value="Unassembled WGS sequence"/>
</dbReference>
<dbReference type="SUPFAM" id="SSF49478">
    <property type="entry name" value="Cna protein B-type domain"/>
    <property type="match status" value="1"/>
</dbReference>
<evidence type="ECO:0000313" key="3">
    <source>
        <dbReference type="Proteomes" id="UP000054977"/>
    </source>
</evidence>
<accession>A0A158IYT6</accession>
<dbReference type="AlphaFoldDB" id="A0A158IYT6"/>
<feature type="signal peptide" evidence="1">
    <location>
        <begin position="1"/>
        <end position="22"/>
    </location>
</feature>
<evidence type="ECO:0008006" key="4">
    <source>
        <dbReference type="Google" id="ProtNLM"/>
    </source>
</evidence>
<name>A0A158IYT6_9BURK</name>
<gene>
    <name evidence="2" type="ORF">AWB65_05628</name>
</gene>
<proteinExistence type="predicted"/>
<evidence type="ECO:0000313" key="2">
    <source>
        <dbReference type="EMBL" id="SAL61655.1"/>
    </source>
</evidence>
<feature type="chain" id="PRO_5011108628" description="Carboxypeptidase regulatory-like domain protein" evidence="1">
    <location>
        <begin position="23"/>
        <end position="248"/>
    </location>
</feature>
<reference evidence="2" key="1">
    <citation type="submission" date="2016-01" db="EMBL/GenBank/DDBJ databases">
        <authorList>
            <person name="Peeters C."/>
        </authorList>
    </citation>
    <scope>NUCLEOTIDE SEQUENCE [LARGE SCALE GENOMIC DNA]</scope>
    <source>
        <strain evidence="2">LMG 22934</strain>
    </source>
</reference>
<dbReference type="RefSeq" id="WP_087670291.1">
    <property type="nucleotide sequence ID" value="NZ_FCNW02000049.1"/>
</dbReference>
<protein>
    <recommendedName>
        <fullName evidence="4">Carboxypeptidase regulatory-like domain protein</fullName>
    </recommendedName>
</protein>
<dbReference type="EMBL" id="FCNW02000049">
    <property type="protein sequence ID" value="SAL61655.1"/>
    <property type="molecule type" value="Genomic_DNA"/>
</dbReference>
<keyword evidence="1" id="KW-0732">Signal</keyword>
<sequence>MSKSSLRSVTAVALFTISATGAAAGASPPVRAPDGQPPMMGTLLSNEERADFCTQMQSAATPEERRAVSRRMHQLVAERSREQGVALPGTIGEAGAMMGSGAGAPGPHMQGMMGMGCGPAASRAGTGDKPPPGNVAIRKYDGIPYVTGGVGEDEATAFKRLASSYNTRATFVSNIGEYLSGVTVQLRRADGTLVFSATSDGPYLFARLPQGRYRLNATSDGVSQERSIDVPKSGGVSMTLTWPTASRS</sequence>
<keyword evidence="3" id="KW-1185">Reference proteome</keyword>
<dbReference type="InterPro" id="IPR013783">
    <property type="entry name" value="Ig-like_fold"/>
</dbReference>
<dbReference type="Gene3D" id="2.60.40.10">
    <property type="entry name" value="Immunoglobulins"/>
    <property type="match status" value="1"/>
</dbReference>
<evidence type="ECO:0000256" key="1">
    <source>
        <dbReference type="SAM" id="SignalP"/>
    </source>
</evidence>